<reference evidence="1" key="1">
    <citation type="submission" date="2018-02" db="EMBL/GenBank/DDBJ databases">
        <title>Rhizophora mucronata_Transcriptome.</title>
        <authorList>
            <person name="Meera S.P."/>
            <person name="Sreeshan A."/>
            <person name="Augustine A."/>
        </authorList>
    </citation>
    <scope>NUCLEOTIDE SEQUENCE</scope>
    <source>
        <tissue evidence="1">Leaf</tissue>
    </source>
</reference>
<protein>
    <submittedName>
        <fullName evidence="1">Uncharacterized protein</fullName>
    </submittedName>
</protein>
<dbReference type="AlphaFoldDB" id="A0A2P2QDL3"/>
<evidence type="ECO:0000313" key="1">
    <source>
        <dbReference type="EMBL" id="MBX65066.1"/>
    </source>
</evidence>
<sequence>MVWQVHKVDLSQYFWCLT</sequence>
<name>A0A2P2QDL3_RHIMU</name>
<organism evidence="1">
    <name type="scientific">Rhizophora mucronata</name>
    <name type="common">Asiatic mangrove</name>
    <dbReference type="NCBI Taxonomy" id="61149"/>
    <lineage>
        <taxon>Eukaryota</taxon>
        <taxon>Viridiplantae</taxon>
        <taxon>Streptophyta</taxon>
        <taxon>Embryophyta</taxon>
        <taxon>Tracheophyta</taxon>
        <taxon>Spermatophyta</taxon>
        <taxon>Magnoliopsida</taxon>
        <taxon>eudicotyledons</taxon>
        <taxon>Gunneridae</taxon>
        <taxon>Pentapetalae</taxon>
        <taxon>rosids</taxon>
        <taxon>fabids</taxon>
        <taxon>Malpighiales</taxon>
        <taxon>Rhizophoraceae</taxon>
        <taxon>Rhizophora</taxon>
    </lineage>
</organism>
<proteinExistence type="predicted"/>
<dbReference type="EMBL" id="GGEC01084582">
    <property type="protein sequence ID" value="MBX65066.1"/>
    <property type="molecule type" value="Transcribed_RNA"/>
</dbReference>
<accession>A0A2P2QDL3</accession>